<dbReference type="EMBL" id="FNUC01000003">
    <property type="protein sequence ID" value="SEE88822.1"/>
    <property type="molecule type" value="Genomic_DNA"/>
</dbReference>
<dbReference type="PANTHER" id="PTHR37326:SF1">
    <property type="entry name" value="BLL3975 PROTEIN"/>
    <property type="match status" value="1"/>
</dbReference>
<comment type="cofactor">
    <cofactor evidence="1">
        <name>Zn(2+)</name>
        <dbReference type="ChEBI" id="CHEBI:29105"/>
    </cofactor>
</comment>
<evidence type="ECO:0000256" key="1">
    <source>
        <dbReference type="ARBA" id="ARBA00001947"/>
    </source>
</evidence>
<dbReference type="AlphaFoldDB" id="A0A1H5MHD8"/>
<dbReference type="SUPFAM" id="SSF53187">
    <property type="entry name" value="Zn-dependent exopeptidases"/>
    <property type="match status" value="1"/>
</dbReference>
<evidence type="ECO:0000256" key="3">
    <source>
        <dbReference type="ARBA" id="ARBA00022801"/>
    </source>
</evidence>
<gene>
    <name evidence="6" type="ORF">SAMN04488561_3185</name>
</gene>
<feature type="domain" description="Succinylglutamate desuccinylase/Aspartoacylase catalytic" evidence="5">
    <location>
        <begin position="46"/>
        <end position="231"/>
    </location>
</feature>
<evidence type="ECO:0000256" key="2">
    <source>
        <dbReference type="ARBA" id="ARBA00022723"/>
    </source>
</evidence>
<organism evidence="6 7">
    <name type="scientific">Jiangella alba</name>
    <dbReference type="NCBI Taxonomy" id="561176"/>
    <lineage>
        <taxon>Bacteria</taxon>
        <taxon>Bacillati</taxon>
        <taxon>Actinomycetota</taxon>
        <taxon>Actinomycetes</taxon>
        <taxon>Jiangellales</taxon>
        <taxon>Jiangellaceae</taxon>
        <taxon>Jiangella</taxon>
    </lineage>
</organism>
<evidence type="ECO:0000256" key="4">
    <source>
        <dbReference type="ARBA" id="ARBA00022833"/>
    </source>
</evidence>
<dbReference type="InterPro" id="IPR053138">
    <property type="entry name" value="N-alpha-Ac-DABA_deacetylase"/>
</dbReference>
<dbReference type="OrthoDB" id="9782876at2"/>
<dbReference type="GO" id="GO:0016788">
    <property type="term" value="F:hydrolase activity, acting on ester bonds"/>
    <property type="evidence" value="ECO:0007669"/>
    <property type="project" value="InterPro"/>
</dbReference>
<dbReference type="GO" id="GO:0046872">
    <property type="term" value="F:metal ion binding"/>
    <property type="evidence" value="ECO:0007669"/>
    <property type="project" value="UniProtKB-KW"/>
</dbReference>
<dbReference type="InterPro" id="IPR055438">
    <property type="entry name" value="AstE_AspA_cat"/>
</dbReference>
<dbReference type="InterPro" id="IPR043795">
    <property type="entry name" value="N-alpha-Ac-DABA-like"/>
</dbReference>
<keyword evidence="2" id="KW-0479">Metal-binding</keyword>
<protein>
    <recommendedName>
        <fullName evidence="5">Succinylglutamate desuccinylase/Aspartoacylase catalytic domain-containing protein</fullName>
    </recommendedName>
</protein>
<dbReference type="GO" id="GO:0016811">
    <property type="term" value="F:hydrolase activity, acting on carbon-nitrogen (but not peptide) bonds, in linear amides"/>
    <property type="evidence" value="ECO:0007669"/>
    <property type="project" value="InterPro"/>
</dbReference>
<dbReference type="STRING" id="561176.SAMN04488561_3185"/>
<dbReference type="PIRSF" id="PIRSF039012">
    <property type="entry name" value="ASP"/>
    <property type="match status" value="1"/>
</dbReference>
<dbReference type="PANTHER" id="PTHR37326">
    <property type="entry name" value="BLL3975 PROTEIN"/>
    <property type="match status" value="1"/>
</dbReference>
<name>A0A1H5MHD8_9ACTN</name>
<dbReference type="CDD" id="cd06230">
    <property type="entry name" value="M14_ASTE_ASPA_like"/>
    <property type="match status" value="1"/>
</dbReference>
<dbReference type="Proteomes" id="UP000181980">
    <property type="component" value="Unassembled WGS sequence"/>
</dbReference>
<evidence type="ECO:0000313" key="7">
    <source>
        <dbReference type="Proteomes" id="UP000181980"/>
    </source>
</evidence>
<dbReference type="Pfam" id="PF24827">
    <property type="entry name" value="AstE_AspA_cat"/>
    <property type="match status" value="1"/>
</dbReference>
<keyword evidence="7" id="KW-1185">Reference proteome</keyword>
<sequence length="345" mass="37256">MTTLTQSDEIAAVAPGSRSRFRLPVARRSSGEELGISGQVVRGRSPGATLLLIANVHGDAIFGAEAVNTALARLDPEQLAGTVIGVPVANPVAFESGTRATGQGWNTDMNNMNRVFPGTRQGWITQKMAAVISEEIIPHIDAMIDYHCAGDTSINYTLVNSDRTPEQKRIFDFTRLMGTDFVFVHDVDPFAGTIDQYVKSLGKLSIVAEQGGNVMPEGFAALTQTRIDNFLKGLGIIDGEPELPEKQLLMRERVLIRADHGGLCYPSVGIEGLSAVVDGGTLLSRIVDAHTGDTLQEIRAPYEKSAILQTRPGFSRVNPGEYMYIIADAGSGEWVAAPSDWRMEV</sequence>
<proteinExistence type="predicted"/>
<dbReference type="Gene3D" id="3.40.630.10">
    <property type="entry name" value="Zn peptidases"/>
    <property type="match status" value="1"/>
</dbReference>
<accession>A0A1H5MHD8</accession>
<evidence type="ECO:0000259" key="5">
    <source>
        <dbReference type="Pfam" id="PF24827"/>
    </source>
</evidence>
<reference evidence="7" key="1">
    <citation type="submission" date="2016-10" db="EMBL/GenBank/DDBJ databases">
        <authorList>
            <person name="Varghese N."/>
            <person name="Submissions S."/>
        </authorList>
    </citation>
    <scope>NUCLEOTIDE SEQUENCE [LARGE SCALE GENOMIC DNA]</scope>
    <source>
        <strain evidence="7">DSM 45237</strain>
    </source>
</reference>
<keyword evidence="4" id="KW-0862">Zinc</keyword>
<keyword evidence="3" id="KW-0378">Hydrolase</keyword>
<dbReference type="RefSeq" id="WP_069111748.1">
    <property type="nucleotide sequence ID" value="NZ_FNUC01000003.1"/>
</dbReference>
<evidence type="ECO:0000313" key="6">
    <source>
        <dbReference type="EMBL" id="SEE88822.1"/>
    </source>
</evidence>